<dbReference type="PROSITE" id="PS50082">
    <property type="entry name" value="WD_REPEATS_2"/>
    <property type="match status" value="1"/>
</dbReference>
<dbReference type="InterPro" id="IPR016024">
    <property type="entry name" value="ARM-type_fold"/>
</dbReference>
<dbReference type="Gene3D" id="2.130.10.10">
    <property type="entry name" value="YVTN repeat-like/Quinoprotein amine dehydrogenase"/>
    <property type="match status" value="2"/>
</dbReference>
<dbReference type="PANTHER" id="PTHR44099:SF4">
    <property type="entry name" value="RABCONNECTIN-3B, ISOFORM A"/>
    <property type="match status" value="1"/>
</dbReference>
<dbReference type="InterPro" id="IPR049916">
    <property type="entry name" value="WDR72-like"/>
</dbReference>
<proteinExistence type="predicted"/>
<feature type="compositionally biased region" description="Basic and acidic residues" evidence="2">
    <location>
        <begin position="247"/>
        <end position="279"/>
    </location>
</feature>
<dbReference type="GO" id="GO:0005737">
    <property type="term" value="C:cytoplasm"/>
    <property type="evidence" value="ECO:0007669"/>
    <property type="project" value="TreeGrafter"/>
</dbReference>
<sequence>MVNAPLTIPLIVDPLSTDHALPVQPTRLATWTAGTCRRVALASSDNTIWVHTSSLLPAEDASPPAPAQPLPSIITSSPFGSATLQGSDASRNAVHRSRAASSTSSGLTRSSKIRLASGFSPTLSATHLPTTSLTAATATLNAHDEHGHRRTSLSERAELLEHLREQAKDQEEEDSTFTRLSALARRGLPGVHGKEDYDFVDGSMSPRSTVSIDSQRTFTDMFSWKRAEEEEERKTREIKEKIEEVDVQREMEKETREGEREKQEARAIEAAQRRPERGPKPRRSATTIEEESKTVQKSIHRLVLPLFERGAIVCMTVVEDVGLVVLRDVGLLDIYSLSDLSIVTSLDLENSPGSTASSSKTRLSLSPSWYWRSCHFVKEAQSPYLFVDGIPWPCGIPSPNGDVTHVVIVPIGPHKNEKVSHLDLPGVGHIAVTSDSSGHPQLLHFLSLSLMSYPIQSPSMAVQSSQEPDRQSSPFPRAVPAVLTTPSLSILRSATPNPSTSSRRDDPPLRKNKSYVALRPETEDATPVRADKSETDRGLSGLLGRRKAPKVSSAKAQDDAPLSIGEGKEVERDGFGEWVGIKMSSDGEGLGWTDDAVDVFTCDGLKLKVQGSITISARERVRDVLFTPAWRSVVISREQDTLLYRRDQSASSAMRNINFSMSQSLPRSTAVVLDQRSAFLLLAFEKSLAIMPAANADVSSVEKIAPLCRCVAETMPDQIVPLGSDQVLVLDSNGNAIKQSLQDVLASRIAQDVGIAADRAASRVTVAKTLSSPKDLFVAGDEDGVVRIWSVEPFELLGSWTCFADPVESVILLDDPPVASIPPGILCTSQNGAICFIALDIMESLFLVPAARAPLRRIFMSDHDLLLTYASGKARVWNLKTCEFRRSTGLDAAGDMLQSGDWTEILISDTATTSALPLVSTSSQAPLKSDLGRMLQLDLHAFDQYLQRKGSDSALALARSLLSLVLAWSVDAATDDMCRRELGVSKPERNVGLSSTRGAPLFMASKGSTAWQISSEATGLRQLAIVTLLRVFLISQENEQAAAEAIGYYSAGLPESTKRPDLDFFAAHYMDPAAIVQQSARLLFASTLENMSESQIEKLVQAHVPLLPQNVAPRTRLSADTVRALTLIGGIAIHRYQALSASVLKATAESIFLYLEDFSCPHIGLAIELASRAFTTWQTYIDPMELLRVLFYLSTHTPPPAAVSAQARLAVLHIASVNPGLFMSTLSMDILDAKTTEGRTSIMKLCVYMARKNPSVLENGLPRIAEAIVKSLDPNISKMREEVREAATVILNELVLAYTTIDFHSATQRLAVGTHEGAVIMYDLKSASRLYVLEAHQAPTSSVNFSSDGRRLLTVSLDEGNVTIWKVGSSLSGFFNVGGPPRQGGVGSMGKGPFKRISFIRADDGPLEEISALSDIKVEWLGERQARVMIRETALTFET</sequence>
<comment type="caution">
    <text evidence="3">The sequence shown here is derived from an EMBL/GenBank/DDBJ whole genome shotgun (WGS) entry which is preliminary data.</text>
</comment>
<evidence type="ECO:0000256" key="2">
    <source>
        <dbReference type="SAM" id="MobiDB-lite"/>
    </source>
</evidence>
<dbReference type="InterPro" id="IPR001680">
    <property type="entry name" value="WD40_rpt"/>
</dbReference>
<feature type="region of interest" description="Disordered" evidence="2">
    <location>
        <begin position="58"/>
        <end position="107"/>
    </location>
</feature>
<feature type="region of interest" description="Disordered" evidence="2">
    <location>
        <begin position="486"/>
        <end position="560"/>
    </location>
</feature>
<dbReference type="PANTHER" id="PTHR44099">
    <property type="entry name" value="RABCONNECTIN-3B, ISOFORM A"/>
    <property type="match status" value="1"/>
</dbReference>
<dbReference type="EMBL" id="NBSH01000005">
    <property type="protein sequence ID" value="ORX37934.1"/>
    <property type="molecule type" value="Genomic_DNA"/>
</dbReference>
<evidence type="ECO:0000313" key="3">
    <source>
        <dbReference type="EMBL" id="ORX37934.1"/>
    </source>
</evidence>
<feature type="repeat" description="WD" evidence="1">
    <location>
        <begin position="1333"/>
        <end position="1367"/>
    </location>
</feature>
<dbReference type="GeneID" id="33557446"/>
<evidence type="ECO:0000313" key="4">
    <source>
        <dbReference type="Proteomes" id="UP000193218"/>
    </source>
</evidence>
<reference evidence="3 4" key="1">
    <citation type="submission" date="2017-03" db="EMBL/GenBank/DDBJ databases">
        <title>Widespread Adenine N6-methylation of Active Genes in Fungi.</title>
        <authorList>
            <consortium name="DOE Joint Genome Institute"/>
            <person name="Mondo S.J."/>
            <person name="Dannebaum R.O."/>
            <person name="Kuo R.C."/>
            <person name="Louie K.B."/>
            <person name="Bewick A.J."/>
            <person name="Labutti K."/>
            <person name="Haridas S."/>
            <person name="Kuo A."/>
            <person name="Salamov A."/>
            <person name="Ahrendt S.R."/>
            <person name="Lau R."/>
            <person name="Bowen B.P."/>
            <person name="Lipzen A."/>
            <person name="Sullivan W."/>
            <person name="Andreopoulos W.B."/>
            <person name="Clum A."/>
            <person name="Lindquist E."/>
            <person name="Daum C."/>
            <person name="Northen T.R."/>
            <person name="Ramamoorthy G."/>
            <person name="Schmitz R.J."/>
            <person name="Gryganskyi A."/>
            <person name="Culley D."/>
            <person name="Magnuson J."/>
            <person name="James T.Y."/>
            <person name="O'Malley M.A."/>
            <person name="Stajich J.E."/>
            <person name="Spatafora J.W."/>
            <person name="Visel A."/>
            <person name="Grigoriev I.V."/>
        </authorList>
    </citation>
    <scope>NUCLEOTIDE SEQUENCE [LARGE SCALE GENOMIC DNA]</scope>
    <source>
        <strain evidence="3 4">NRRL Y-17943</strain>
    </source>
</reference>
<keyword evidence="1" id="KW-0853">WD repeat</keyword>
<dbReference type="Pfam" id="PF00400">
    <property type="entry name" value="WD40"/>
    <property type="match status" value="1"/>
</dbReference>
<protein>
    <submittedName>
        <fullName evidence="3">Uncharacterized protein</fullName>
    </submittedName>
</protein>
<dbReference type="InParanoid" id="A0A1Y1UK99"/>
<dbReference type="Proteomes" id="UP000193218">
    <property type="component" value="Unassembled WGS sequence"/>
</dbReference>
<dbReference type="STRING" id="4999.A0A1Y1UK99"/>
<accession>A0A1Y1UK99</accession>
<feature type="compositionally biased region" description="Polar residues" evidence="2">
    <location>
        <begin position="73"/>
        <end position="90"/>
    </location>
</feature>
<dbReference type="OrthoDB" id="338622at2759"/>
<dbReference type="SUPFAM" id="SSF48371">
    <property type="entry name" value="ARM repeat"/>
    <property type="match status" value="1"/>
</dbReference>
<keyword evidence="4" id="KW-1185">Reference proteome</keyword>
<name>A0A1Y1UK99_9TREE</name>
<dbReference type="InterPro" id="IPR015943">
    <property type="entry name" value="WD40/YVTN_repeat-like_dom_sf"/>
</dbReference>
<feature type="region of interest" description="Disordered" evidence="2">
    <location>
        <begin position="247"/>
        <end position="292"/>
    </location>
</feature>
<evidence type="ECO:0000256" key="1">
    <source>
        <dbReference type="PROSITE-ProRule" id="PRU00221"/>
    </source>
</evidence>
<dbReference type="SUPFAM" id="SSF50978">
    <property type="entry name" value="WD40 repeat-like"/>
    <property type="match status" value="1"/>
</dbReference>
<dbReference type="RefSeq" id="XP_021871921.1">
    <property type="nucleotide sequence ID" value="XM_022015637.1"/>
</dbReference>
<feature type="compositionally biased region" description="Polar residues" evidence="2">
    <location>
        <begin position="486"/>
        <end position="501"/>
    </location>
</feature>
<dbReference type="InterPro" id="IPR036322">
    <property type="entry name" value="WD40_repeat_dom_sf"/>
</dbReference>
<dbReference type="SMART" id="SM00320">
    <property type="entry name" value="WD40"/>
    <property type="match status" value="3"/>
</dbReference>
<gene>
    <name evidence="3" type="ORF">BD324DRAFT_623874</name>
</gene>
<organism evidence="3 4">
    <name type="scientific">Kockovaella imperatae</name>
    <dbReference type="NCBI Taxonomy" id="4999"/>
    <lineage>
        <taxon>Eukaryota</taxon>
        <taxon>Fungi</taxon>
        <taxon>Dikarya</taxon>
        <taxon>Basidiomycota</taxon>
        <taxon>Agaricomycotina</taxon>
        <taxon>Tremellomycetes</taxon>
        <taxon>Tremellales</taxon>
        <taxon>Cuniculitremaceae</taxon>
        <taxon>Kockovaella</taxon>
    </lineage>
</organism>